<proteinExistence type="predicted"/>
<dbReference type="CDD" id="cd04301">
    <property type="entry name" value="NAT_SF"/>
    <property type="match status" value="1"/>
</dbReference>
<dbReference type="PANTHER" id="PTHR43877:SF2">
    <property type="entry name" value="AMINOALKYLPHOSPHONATE N-ACETYLTRANSFERASE-RELATED"/>
    <property type="match status" value="1"/>
</dbReference>
<dbReference type="InterPro" id="IPR050832">
    <property type="entry name" value="Bact_Acetyltransf"/>
</dbReference>
<dbReference type="PROSITE" id="PS51186">
    <property type="entry name" value="GNAT"/>
    <property type="match status" value="1"/>
</dbReference>
<name>A1HSW7_9FIRM</name>
<evidence type="ECO:0000256" key="2">
    <source>
        <dbReference type="ARBA" id="ARBA00023315"/>
    </source>
</evidence>
<dbReference type="Gene3D" id="3.40.630.30">
    <property type="match status" value="1"/>
</dbReference>
<keyword evidence="5" id="KW-1185">Reference proteome</keyword>
<evidence type="ECO:0000313" key="4">
    <source>
        <dbReference type="EMBL" id="EAX46911.1"/>
    </source>
</evidence>
<dbReference type="InterPro" id="IPR000182">
    <property type="entry name" value="GNAT_dom"/>
</dbReference>
<dbReference type="RefSeq" id="WP_007290122.1">
    <property type="nucleotide sequence ID" value="NZ_AAWL01000019.1"/>
</dbReference>
<dbReference type="InterPro" id="IPR016181">
    <property type="entry name" value="Acyl_CoA_acyltransferase"/>
</dbReference>
<dbReference type="AlphaFoldDB" id="A1HSW7"/>
<reference evidence="4 5" key="1">
    <citation type="submission" date="2007-01" db="EMBL/GenBank/DDBJ databases">
        <title>Annotation of the draft genome assembly of Thermosinus carboxydivorans Nor1.</title>
        <authorList>
            <consortium name="US DOE Joint Genome Institute (JGI-ORNL)"/>
            <person name="Larimer F."/>
            <person name="Land M."/>
            <person name="Hauser L."/>
        </authorList>
    </citation>
    <scope>NUCLEOTIDE SEQUENCE [LARGE SCALE GENOMIC DNA]</scope>
    <source>
        <strain evidence="4 5">Nor1</strain>
    </source>
</reference>
<dbReference type="PANTHER" id="PTHR43877">
    <property type="entry name" value="AMINOALKYLPHOSPHONATE N-ACETYLTRANSFERASE-RELATED-RELATED"/>
    <property type="match status" value="1"/>
</dbReference>
<evidence type="ECO:0000259" key="3">
    <source>
        <dbReference type="PROSITE" id="PS51186"/>
    </source>
</evidence>
<gene>
    <name evidence="4" type="ORF">TcarDRAFT_0402</name>
</gene>
<keyword evidence="2" id="KW-0012">Acyltransferase</keyword>
<accession>A1HSW7</accession>
<dbReference type="Proteomes" id="UP000005139">
    <property type="component" value="Unassembled WGS sequence"/>
</dbReference>
<dbReference type="EMBL" id="AAWL01000019">
    <property type="protein sequence ID" value="EAX46911.1"/>
    <property type="molecule type" value="Genomic_DNA"/>
</dbReference>
<dbReference type="eggNOG" id="COG0456">
    <property type="taxonomic scope" value="Bacteria"/>
</dbReference>
<sequence length="145" mass="15999">MTDRLVIRPATEGDLPAIFALYGELAKAYENSEDNDEAWREAWQDKRQHILVAEQDGEVVGTLTCVIIPNLGHGGQPWAAVTNVVVAAAHRGQGIGTALMAEATRLAKAANCYKIVLSSNLVRTEAHEFYRRLGWRQTHIGFSLE</sequence>
<protein>
    <submittedName>
        <fullName evidence="4">GCN5-related N-acetyltransferase</fullName>
    </submittedName>
</protein>
<dbReference type="OrthoDB" id="9789603at2"/>
<feature type="domain" description="N-acetyltransferase" evidence="3">
    <location>
        <begin position="5"/>
        <end position="145"/>
    </location>
</feature>
<evidence type="ECO:0000313" key="5">
    <source>
        <dbReference type="Proteomes" id="UP000005139"/>
    </source>
</evidence>
<dbReference type="GO" id="GO:0016747">
    <property type="term" value="F:acyltransferase activity, transferring groups other than amino-acyl groups"/>
    <property type="evidence" value="ECO:0007669"/>
    <property type="project" value="InterPro"/>
</dbReference>
<reference evidence="4 5" key="2">
    <citation type="submission" date="2007-01" db="EMBL/GenBank/DDBJ databases">
        <title>Sequencing of the draft genome and assembly of Thermosinus carboxydivorans Nor1.</title>
        <authorList>
            <consortium name="US DOE Joint Genome Institute (JGI-PGF)"/>
            <person name="Copeland A."/>
            <person name="Lucas S."/>
            <person name="Lapidus A."/>
            <person name="Barry K."/>
            <person name="Glavina del Rio T."/>
            <person name="Dalin E."/>
            <person name="Tice H."/>
            <person name="Bruce D."/>
            <person name="Pitluck S."/>
            <person name="Richardson P."/>
        </authorList>
    </citation>
    <scope>NUCLEOTIDE SEQUENCE [LARGE SCALE GENOMIC DNA]</scope>
    <source>
        <strain evidence="4 5">Nor1</strain>
    </source>
</reference>
<organism evidence="4 5">
    <name type="scientific">Thermosinus carboxydivorans Nor1</name>
    <dbReference type="NCBI Taxonomy" id="401526"/>
    <lineage>
        <taxon>Bacteria</taxon>
        <taxon>Bacillati</taxon>
        <taxon>Bacillota</taxon>
        <taxon>Negativicutes</taxon>
        <taxon>Selenomonadales</taxon>
        <taxon>Sporomusaceae</taxon>
        <taxon>Thermosinus</taxon>
    </lineage>
</organism>
<evidence type="ECO:0000256" key="1">
    <source>
        <dbReference type="ARBA" id="ARBA00022679"/>
    </source>
</evidence>
<keyword evidence="1 4" id="KW-0808">Transferase</keyword>
<dbReference type="SUPFAM" id="SSF55729">
    <property type="entry name" value="Acyl-CoA N-acyltransferases (Nat)"/>
    <property type="match status" value="1"/>
</dbReference>
<dbReference type="Pfam" id="PF00583">
    <property type="entry name" value="Acetyltransf_1"/>
    <property type="match status" value="1"/>
</dbReference>
<comment type="caution">
    <text evidence="4">The sequence shown here is derived from an EMBL/GenBank/DDBJ whole genome shotgun (WGS) entry which is preliminary data.</text>
</comment>